<reference evidence="3 4" key="1">
    <citation type="submission" date="2018-04" db="EMBL/GenBank/DDBJ databases">
        <title>Genomic Encyclopedia of Archaeal and Bacterial Type Strains, Phase II (KMG-II): from individual species to whole genera.</title>
        <authorList>
            <person name="Goeker M."/>
        </authorList>
    </citation>
    <scope>NUCLEOTIDE SEQUENCE [LARGE SCALE GENOMIC DNA]</scope>
    <source>
        <strain evidence="3 4">DSM 19783</strain>
    </source>
</reference>
<name>A0A8E3APF7_9RHOB</name>
<keyword evidence="1" id="KW-1133">Transmembrane helix</keyword>
<keyword evidence="4" id="KW-1185">Reference proteome</keyword>
<comment type="caution">
    <text evidence="3">The sequence shown here is derived from an EMBL/GenBank/DDBJ whole genome shotgun (WGS) entry which is preliminary data.</text>
</comment>
<sequence length="189" mass="20570">MTGRAARRAVRFARGEAGSMTVEFVLILPLLLWALVALHVFVGAFQLRNTATKATYTLADMLSRQTQPVDQAFLDGADSVLQFLAGPSARLRVTVVRCTADCADDATRRLAIDWPGATAGMQPMTAAELASDVYRARIPAMELGDRMILVETEVDYTPIADYGLPSMTLETLMATPPRFAPQLCWQSCG</sequence>
<evidence type="ECO:0000259" key="2">
    <source>
        <dbReference type="Pfam" id="PF07811"/>
    </source>
</evidence>
<dbReference type="AlphaFoldDB" id="A0A8E3APF7"/>
<keyword evidence="1" id="KW-0472">Membrane</keyword>
<organism evidence="3 4">
    <name type="scientific">Rhodovulum kholense</name>
    <dbReference type="NCBI Taxonomy" id="453584"/>
    <lineage>
        <taxon>Bacteria</taxon>
        <taxon>Pseudomonadati</taxon>
        <taxon>Pseudomonadota</taxon>
        <taxon>Alphaproteobacteria</taxon>
        <taxon>Rhodobacterales</taxon>
        <taxon>Paracoccaceae</taxon>
        <taxon>Rhodovulum</taxon>
    </lineage>
</organism>
<dbReference type="Proteomes" id="UP000244037">
    <property type="component" value="Unassembled WGS sequence"/>
</dbReference>
<feature type="domain" description="TadE-like" evidence="2">
    <location>
        <begin position="18"/>
        <end position="59"/>
    </location>
</feature>
<proteinExistence type="predicted"/>
<dbReference type="Pfam" id="PF07811">
    <property type="entry name" value="TadE"/>
    <property type="match status" value="1"/>
</dbReference>
<keyword evidence="1" id="KW-0812">Transmembrane</keyword>
<gene>
    <name evidence="3" type="ORF">C8N38_11312</name>
</gene>
<accession>A0A8E3APF7</accession>
<evidence type="ECO:0000313" key="4">
    <source>
        <dbReference type="Proteomes" id="UP000244037"/>
    </source>
</evidence>
<dbReference type="OrthoDB" id="7876207at2"/>
<dbReference type="InterPro" id="IPR012495">
    <property type="entry name" value="TadE-like_dom"/>
</dbReference>
<feature type="transmembrane region" description="Helical" evidence="1">
    <location>
        <begin position="21"/>
        <end position="45"/>
    </location>
</feature>
<dbReference type="RefSeq" id="WP_158272363.1">
    <property type="nucleotide sequence ID" value="NZ_QAYC01000013.1"/>
</dbReference>
<evidence type="ECO:0000256" key="1">
    <source>
        <dbReference type="SAM" id="Phobius"/>
    </source>
</evidence>
<dbReference type="EMBL" id="QAYC01000013">
    <property type="protein sequence ID" value="PTW45612.1"/>
    <property type="molecule type" value="Genomic_DNA"/>
</dbReference>
<protein>
    <submittedName>
        <fullName evidence="3">TadE-like protein</fullName>
    </submittedName>
</protein>
<evidence type="ECO:0000313" key="3">
    <source>
        <dbReference type="EMBL" id="PTW45612.1"/>
    </source>
</evidence>